<keyword evidence="3" id="KW-1185">Reference proteome</keyword>
<evidence type="ECO:0000313" key="2">
    <source>
        <dbReference type="EMBL" id="PAB58130.1"/>
    </source>
</evidence>
<protein>
    <recommendedName>
        <fullName evidence="4">DUF304 domain-containing protein</fullName>
    </recommendedName>
</protein>
<gene>
    <name evidence="2" type="ORF">CCE28_16785</name>
</gene>
<dbReference type="Proteomes" id="UP000216024">
    <property type="component" value="Unassembled WGS sequence"/>
</dbReference>
<keyword evidence="1" id="KW-0812">Transmembrane</keyword>
<comment type="caution">
    <text evidence="2">The sequence shown here is derived from an EMBL/GenBank/DDBJ whole genome shotgun (WGS) entry which is preliminary data.</text>
</comment>
<feature type="transmembrane region" description="Helical" evidence="1">
    <location>
        <begin position="28"/>
        <end position="49"/>
    </location>
</feature>
<dbReference type="EMBL" id="NIBG01000019">
    <property type="protein sequence ID" value="PAB58130.1"/>
    <property type="molecule type" value="Genomic_DNA"/>
</dbReference>
<accession>A0A267MH50</accession>
<evidence type="ECO:0000313" key="3">
    <source>
        <dbReference type="Proteomes" id="UP000216024"/>
    </source>
</evidence>
<proteinExistence type="predicted"/>
<feature type="transmembrane region" description="Helical" evidence="1">
    <location>
        <begin position="61"/>
        <end position="86"/>
    </location>
</feature>
<name>A0A267MH50_9FIRM</name>
<dbReference type="AlphaFoldDB" id="A0A267MH50"/>
<evidence type="ECO:0008006" key="4">
    <source>
        <dbReference type="Google" id="ProtNLM"/>
    </source>
</evidence>
<keyword evidence="1" id="KW-1133">Transmembrane helix</keyword>
<evidence type="ECO:0000256" key="1">
    <source>
        <dbReference type="SAM" id="Phobius"/>
    </source>
</evidence>
<sequence length="188" mass="21105">MESVNNGKAIVSELGSELHIEIPSVKNWFLTIFYMVWLGGWAFGEITVLKMLFSGGESVGTFLLVWLTGWTMGGFFAIFVVLWSIFGKEEIYLDRSYISIKRGIFGIGSMKEYDKNSIENLRVSVIYDGNLFSGRKKSIKAITGIGNGSICFDYGMKTIRVGASIEEPEAKYLVNKLMEYEVGKKETI</sequence>
<organism evidence="2 3">
    <name type="scientific">Anaeromicrobium sediminis</name>
    <dbReference type="NCBI Taxonomy" id="1478221"/>
    <lineage>
        <taxon>Bacteria</taxon>
        <taxon>Bacillati</taxon>
        <taxon>Bacillota</taxon>
        <taxon>Clostridia</taxon>
        <taxon>Peptostreptococcales</taxon>
        <taxon>Thermotaleaceae</taxon>
        <taxon>Anaeromicrobium</taxon>
    </lineage>
</organism>
<reference evidence="2 3" key="1">
    <citation type="submission" date="2017-06" db="EMBL/GenBank/DDBJ databases">
        <title>Draft genome sequence of anaerobic fermentative bacterium Anaeromicrobium sediminis DY2726D isolated from West Pacific Ocean sediments.</title>
        <authorList>
            <person name="Zeng X."/>
        </authorList>
    </citation>
    <scope>NUCLEOTIDE SEQUENCE [LARGE SCALE GENOMIC DNA]</scope>
    <source>
        <strain evidence="2 3">DY2726D</strain>
    </source>
</reference>
<keyword evidence="1" id="KW-0472">Membrane</keyword>